<evidence type="ECO:0000313" key="3">
    <source>
        <dbReference type="EMBL" id="OAN46082.1"/>
    </source>
</evidence>
<dbReference type="InterPro" id="IPR028098">
    <property type="entry name" value="Glyco_trans_4-like_N"/>
</dbReference>
<evidence type="ECO:0000313" key="4">
    <source>
        <dbReference type="Proteomes" id="UP000078543"/>
    </source>
</evidence>
<dbReference type="SUPFAM" id="SSF53756">
    <property type="entry name" value="UDP-Glycosyltransferase/glycogen phosphorylase"/>
    <property type="match status" value="1"/>
</dbReference>
<sequence>MTIENSSSIDAPVGGERQPTVLQVLPALVTGGVERGTVDVAAALAQAGWRSIVASTGGPMVRELIRAGAEHIELPLASKNPLVIRKNTERLIHLIEDKGVDLVHARSRAPAWSAYGAAQRTNAHFVTTFHGTYNLGWFGLKQKYNAVMTKGERVIAISEFIAEHTRRVYGLEPERIRVIHRGVDLAKFDPTRVSQERIIQLANRWRLPDGYPVIMLPGRLTRWKGQAVLIEALAELGRHDIRCLLVGSDQGRASYRQELVDLVKKRDLTDVVHIVDECNDMPAAYMLTDVVVSASTDPEAFGRVVIEAQAMGRPVIATDHGAPREIVAHGRTGWLAAPGDASALAQAVGRFLALTEAERGTIADLGQRFVRANFTKEAMCARTLAVYREVLSGEAPVARQEELIPLEMT</sequence>
<dbReference type="CDD" id="cd03819">
    <property type="entry name" value="GT4_WavL-like"/>
    <property type="match status" value="1"/>
</dbReference>
<dbReference type="PANTHER" id="PTHR12526">
    <property type="entry name" value="GLYCOSYLTRANSFERASE"/>
    <property type="match status" value="1"/>
</dbReference>
<comment type="caution">
    <text evidence="3">The sequence shown here is derived from an EMBL/GenBank/DDBJ whole genome shotgun (WGS) entry which is preliminary data.</text>
</comment>
<dbReference type="GO" id="GO:0016757">
    <property type="term" value="F:glycosyltransferase activity"/>
    <property type="evidence" value="ECO:0007669"/>
    <property type="project" value="InterPro"/>
</dbReference>
<dbReference type="Pfam" id="PF00534">
    <property type="entry name" value="Glycos_transf_1"/>
    <property type="match status" value="1"/>
</dbReference>
<dbReference type="Gene3D" id="3.40.50.2000">
    <property type="entry name" value="Glycogen Phosphorylase B"/>
    <property type="match status" value="2"/>
</dbReference>
<proteinExistence type="predicted"/>
<dbReference type="Proteomes" id="UP000078543">
    <property type="component" value="Unassembled WGS sequence"/>
</dbReference>
<dbReference type="EMBL" id="LWQU01000178">
    <property type="protein sequence ID" value="OAN46082.1"/>
    <property type="molecule type" value="Genomic_DNA"/>
</dbReference>
<dbReference type="STRING" id="1437059.A6A05_16420"/>
<accession>A0A178MBF1</accession>
<gene>
    <name evidence="3" type="ORF">A6A05_16420</name>
</gene>
<protein>
    <submittedName>
        <fullName evidence="3">Glycosyl transferase</fullName>
    </submittedName>
</protein>
<reference evidence="3 4" key="1">
    <citation type="submission" date="2016-04" db="EMBL/GenBank/DDBJ databases">
        <title>Draft genome sequence of freshwater magnetotactic bacteria Magnetospirillum marisnigri SP-1 and Magnetospirillum moscoviense BB-1.</title>
        <authorList>
            <person name="Koziaeva V."/>
            <person name="Dziuba M.V."/>
            <person name="Ivanov T.M."/>
            <person name="Kuznetsov B."/>
            <person name="Grouzdev D.S."/>
        </authorList>
    </citation>
    <scope>NUCLEOTIDE SEQUENCE [LARGE SCALE GENOMIC DNA]</scope>
    <source>
        <strain evidence="3 4">BB-1</strain>
    </source>
</reference>
<dbReference type="InterPro" id="IPR001296">
    <property type="entry name" value="Glyco_trans_1"/>
</dbReference>
<feature type="domain" description="Glycosyltransferase subfamily 4-like N-terminal" evidence="2">
    <location>
        <begin position="31"/>
        <end position="186"/>
    </location>
</feature>
<name>A0A178MBF1_9PROT</name>
<dbReference type="Pfam" id="PF13439">
    <property type="entry name" value="Glyco_transf_4"/>
    <property type="match status" value="1"/>
</dbReference>
<organism evidence="3 4">
    <name type="scientific">Magnetospirillum moscoviense</name>
    <dbReference type="NCBI Taxonomy" id="1437059"/>
    <lineage>
        <taxon>Bacteria</taxon>
        <taxon>Pseudomonadati</taxon>
        <taxon>Pseudomonadota</taxon>
        <taxon>Alphaproteobacteria</taxon>
        <taxon>Rhodospirillales</taxon>
        <taxon>Rhodospirillaceae</taxon>
        <taxon>Magnetospirillum</taxon>
    </lineage>
</organism>
<dbReference type="PANTHER" id="PTHR12526:SF638">
    <property type="entry name" value="SPORE COAT PROTEIN SA"/>
    <property type="match status" value="1"/>
</dbReference>
<keyword evidence="4" id="KW-1185">Reference proteome</keyword>
<keyword evidence="3" id="KW-0808">Transferase</keyword>
<feature type="domain" description="Glycosyl transferase family 1" evidence="1">
    <location>
        <begin position="203"/>
        <end position="356"/>
    </location>
</feature>
<dbReference type="OrthoDB" id="5147801at2"/>
<evidence type="ECO:0000259" key="2">
    <source>
        <dbReference type="Pfam" id="PF13439"/>
    </source>
</evidence>
<evidence type="ECO:0000259" key="1">
    <source>
        <dbReference type="Pfam" id="PF00534"/>
    </source>
</evidence>
<dbReference type="AlphaFoldDB" id="A0A178MBF1"/>
<dbReference type="RefSeq" id="WP_068503912.1">
    <property type="nucleotide sequence ID" value="NZ_LWQU01000178.1"/>
</dbReference>